<name>A0A059DZD8_9PROT</name>
<dbReference type="PATRIC" id="fig|1280948.3.peg.2323"/>
<organism evidence="2 3">
    <name type="scientific">Hyphomonas atlantica</name>
    <dbReference type="NCBI Taxonomy" id="1280948"/>
    <lineage>
        <taxon>Bacteria</taxon>
        <taxon>Pseudomonadati</taxon>
        <taxon>Pseudomonadota</taxon>
        <taxon>Alphaproteobacteria</taxon>
        <taxon>Hyphomonadales</taxon>
        <taxon>Hyphomonadaceae</taxon>
        <taxon>Hyphomonas</taxon>
    </lineage>
</organism>
<dbReference type="PROSITE" id="PS51819">
    <property type="entry name" value="VOC"/>
    <property type="match status" value="1"/>
</dbReference>
<comment type="caution">
    <text evidence="2">The sequence shown here is derived from an EMBL/GenBank/DDBJ whole genome shotgun (WGS) entry which is preliminary data.</text>
</comment>
<gene>
    <name evidence="2" type="ORF">HY36_06155</name>
</gene>
<keyword evidence="3" id="KW-1185">Reference proteome</keyword>
<protein>
    <recommendedName>
        <fullName evidence="1">VOC domain-containing protein</fullName>
    </recommendedName>
</protein>
<evidence type="ECO:0000259" key="1">
    <source>
        <dbReference type="PROSITE" id="PS51819"/>
    </source>
</evidence>
<reference evidence="2 3" key="1">
    <citation type="journal article" date="2014" name="Antonie Van Leeuwenhoek">
        <title>Hyphomonas beringensis sp. nov. and Hyphomonas chukchiensis sp. nov., isolated from surface seawater of the Bering Sea and Chukchi Sea.</title>
        <authorList>
            <person name="Li C."/>
            <person name="Lai Q."/>
            <person name="Li G."/>
            <person name="Dong C."/>
            <person name="Wang J."/>
            <person name="Liao Y."/>
            <person name="Shao Z."/>
        </authorList>
    </citation>
    <scope>NUCLEOTIDE SEQUENCE [LARGE SCALE GENOMIC DNA]</scope>
    <source>
        <strain evidence="2 3">22II1-22F38</strain>
    </source>
</reference>
<dbReference type="InterPro" id="IPR029068">
    <property type="entry name" value="Glyas_Bleomycin-R_OHBP_Dase"/>
</dbReference>
<dbReference type="OrthoDB" id="9807407at2"/>
<dbReference type="PANTHER" id="PTHR35006:SF1">
    <property type="entry name" value="BLL2941 PROTEIN"/>
    <property type="match status" value="1"/>
</dbReference>
<dbReference type="SUPFAM" id="SSF54593">
    <property type="entry name" value="Glyoxalase/Bleomycin resistance protein/Dihydroxybiphenyl dioxygenase"/>
    <property type="match status" value="1"/>
</dbReference>
<evidence type="ECO:0000313" key="3">
    <source>
        <dbReference type="Proteomes" id="UP000024547"/>
    </source>
</evidence>
<dbReference type="AlphaFoldDB" id="A0A059DZD8"/>
<dbReference type="Pfam" id="PF00903">
    <property type="entry name" value="Glyoxalase"/>
    <property type="match status" value="1"/>
</dbReference>
<dbReference type="EMBL" id="AWFH01000034">
    <property type="protein sequence ID" value="KCZ59707.1"/>
    <property type="molecule type" value="Genomic_DNA"/>
</dbReference>
<dbReference type="Gene3D" id="3.10.180.10">
    <property type="entry name" value="2,3-Dihydroxybiphenyl 1,2-Dioxygenase, domain 1"/>
    <property type="match status" value="1"/>
</dbReference>
<dbReference type="eggNOG" id="COG0346">
    <property type="taxonomic scope" value="Bacteria"/>
</dbReference>
<dbReference type="PANTHER" id="PTHR35006">
    <property type="entry name" value="GLYOXALASE FAMILY PROTEIN (AFU_ORTHOLOGUE AFUA_5G14830)"/>
    <property type="match status" value="1"/>
</dbReference>
<evidence type="ECO:0000313" key="2">
    <source>
        <dbReference type="EMBL" id="KCZ59707.1"/>
    </source>
</evidence>
<dbReference type="CDD" id="cd07262">
    <property type="entry name" value="VOC_like"/>
    <property type="match status" value="1"/>
</dbReference>
<accession>A0A059DZD8</accession>
<dbReference type="STRING" id="1280948.HY36_06155"/>
<sequence>MLAYVTLGSNNKEQALEFYDAVLGELGGQRVYANDRLQFYATGPGQPMIGIGGPYDGEAATVGNGVMPALSCKDRDTVDRAYKKALELGGTCEGEPGERMPTFYGAYFRDPDGNKLCVCKVG</sequence>
<dbReference type="Proteomes" id="UP000024547">
    <property type="component" value="Unassembled WGS sequence"/>
</dbReference>
<dbReference type="InterPro" id="IPR004360">
    <property type="entry name" value="Glyas_Fos-R_dOase_dom"/>
</dbReference>
<dbReference type="RefSeq" id="WP_035552838.1">
    <property type="nucleotide sequence ID" value="NZ_AWFH01000034.1"/>
</dbReference>
<proteinExistence type="predicted"/>
<feature type="domain" description="VOC" evidence="1">
    <location>
        <begin position="1"/>
        <end position="121"/>
    </location>
</feature>
<dbReference type="InterPro" id="IPR037523">
    <property type="entry name" value="VOC_core"/>
</dbReference>